<dbReference type="RefSeq" id="WP_183400392.1">
    <property type="nucleotide sequence ID" value="NZ_JACIDS010000005.1"/>
</dbReference>
<dbReference type="Pfam" id="PF22258">
    <property type="entry name" value="DUF6949"/>
    <property type="match status" value="1"/>
</dbReference>
<sequence>MQRFWLEIMIIGYASATGFVAAGIASSFYELVAAEKLRFRLIGDSFFAWILSIVFLGVSGPYIVGRQAVRAGVGESRSSGRVIGSLLICAVWSVCSGLVVLGIALELRDRLM</sequence>
<comment type="caution">
    <text evidence="2">The sequence shown here is derived from an EMBL/GenBank/DDBJ whole genome shotgun (WGS) entry which is preliminary data.</text>
</comment>
<organism evidence="2 3">
    <name type="scientific">Kaistia hirudinis</name>
    <dbReference type="NCBI Taxonomy" id="1293440"/>
    <lineage>
        <taxon>Bacteria</taxon>
        <taxon>Pseudomonadati</taxon>
        <taxon>Pseudomonadota</taxon>
        <taxon>Alphaproteobacteria</taxon>
        <taxon>Hyphomicrobiales</taxon>
        <taxon>Kaistiaceae</taxon>
        <taxon>Kaistia</taxon>
    </lineage>
</organism>
<accession>A0A840AQT6</accession>
<evidence type="ECO:0000313" key="2">
    <source>
        <dbReference type="EMBL" id="MBB3932720.1"/>
    </source>
</evidence>
<reference evidence="2 3" key="1">
    <citation type="submission" date="2020-08" db="EMBL/GenBank/DDBJ databases">
        <title>Genomic Encyclopedia of Type Strains, Phase IV (KMG-IV): sequencing the most valuable type-strain genomes for metagenomic binning, comparative biology and taxonomic classification.</title>
        <authorList>
            <person name="Goeker M."/>
        </authorList>
    </citation>
    <scope>NUCLEOTIDE SEQUENCE [LARGE SCALE GENOMIC DNA]</scope>
    <source>
        <strain evidence="2 3">DSM 25966</strain>
    </source>
</reference>
<evidence type="ECO:0000256" key="1">
    <source>
        <dbReference type="SAM" id="Phobius"/>
    </source>
</evidence>
<dbReference type="EMBL" id="JACIDS010000005">
    <property type="protein sequence ID" value="MBB3932720.1"/>
    <property type="molecule type" value="Genomic_DNA"/>
</dbReference>
<protein>
    <submittedName>
        <fullName evidence="2">Uncharacterized protein</fullName>
    </submittedName>
</protein>
<dbReference type="Proteomes" id="UP000553963">
    <property type="component" value="Unassembled WGS sequence"/>
</dbReference>
<feature type="transmembrane region" description="Helical" evidence="1">
    <location>
        <begin position="83"/>
        <end position="105"/>
    </location>
</feature>
<dbReference type="InterPro" id="IPR053803">
    <property type="entry name" value="DUF6949"/>
</dbReference>
<keyword evidence="1" id="KW-0472">Membrane</keyword>
<gene>
    <name evidence="2" type="ORF">GGR25_003784</name>
</gene>
<evidence type="ECO:0000313" key="3">
    <source>
        <dbReference type="Proteomes" id="UP000553963"/>
    </source>
</evidence>
<keyword evidence="1" id="KW-0812">Transmembrane</keyword>
<feature type="transmembrane region" description="Helical" evidence="1">
    <location>
        <begin position="6"/>
        <end position="29"/>
    </location>
</feature>
<keyword evidence="1" id="KW-1133">Transmembrane helix</keyword>
<feature type="transmembrane region" description="Helical" evidence="1">
    <location>
        <begin position="41"/>
        <end position="63"/>
    </location>
</feature>
<proteinExistence type="predicted"/>
<name>A0A840AQT6_9HYPH</name>
<keyword evidence="3" id="KW-1185">Reference proteome</keyword>
<dbReference type="AlphaFoldDB" id="A0A840AQT6"/>